<dbReference type="RefSeq" id="WP_371752229.1">
    <property type="nucleotide sequence ID" value="NZ_JAYJLD010000001.1"/>
</dbReference>
<dbReference type="Gene3D" id="3.30.300.130">
    <property type="entry name" value="Fe-S cluster assembly (FSCA)"/>
    <property type="match status" value="1"/>
</dbReference>
<reference evidence="2" key="1">
    <citation type="submission" date="2023-12" db="EMBL/GenBank/DDBJ databases">
        <title>Fervidustalea candida gen. nov., sp. nov., a novel member of the family Paenibacillaceae isolated from a geothermal area.</title>
        <authorList>
            <person name="Li W.-J."/>
            <person name="Jiao J.-Y."/>
            <person name="Chen Y."/>
        </authorList>
    </citation>
    <scope>NUCLEOTIDE SEQUENCE</scope>
    <source>
        <strain evidence="2">SYSU GA230002</strain>
    </source>
</reference>
<dbReference type="Pfam" id="PF01883">
    <property type="entry name" value="FeS_assembly_P"/>
    <property type="match status" value="1"/>
</dbReference>
<dbReference type="EMBL" id="JAYJLD010000001">
    <property type="protein sequence ID" value="MEB3100115.1"/>
    <property type="molecule type" value="Genomic_DNA"/>
</dbReference>
<name>A0ABU5ZC80_9BACL</name>
<comment type="caution">
    <text evidence="2">The sequence shown here is derived from an EMBL/GenBank/DDBJ whole genome shotgun (WGS) entry which is preliminary data.</text>
</comment>
<sequence>MMRQQDEVYAKLAAVYDPELDEPVTDMGFIEGVRIDGPEVTVYFRLPTYWCSPNFAFIMAEDIRNRIMELPWVNDVRIQLKDHCASDEINEGVSKGKSFFESFPSMSNGGLDEIRHTFRVKTYKSRQERILRHFIQSGLSHTAILNLTVAELSNYPGLEQDTHSLIEGYFAVRSEFGHTLKPGDTAFVRYDGQLIQPEDFSNYLLEIRRTRMSMEFNSNYCRGLLQTRYGEPGKENETEVIKQ</sequence>
<keyword evidence="3" id="KW-1185">Reference proteome</keyword>
<dbReference type="Proteomes" id="UP001310386">
    <property type="component" value="Unassembled WGS sequence"/>
</dbReference>
<gene>
    <name evidence="2" type="ORF">VF724_00365</name>
</gene>
<organism evidence="2 3">
    <name type="scientific">Ferviditalea candida</name>
    <dbReference type="NCBI Taxonomy" id="3108399"/>
    <lineage>
        <taxon>Bacteria</taxon>
        <taxon>Bacillati</taxon>
        <taxon>Bacillota</taxon>
        <taxon>Bacilli</taxon>
        <taxon>Bacillales</taxon>
        <taxon>Paenibacillaceae</taxon>
        <taxon>Ferviditalea</taxon>
    </lineage>
</organism>
<accession>A0ABU5ZC80</accession>
<proteinExistence type="predicted"/>
<dbReference type="SUPFAM" id="SSF117916">
    <property type="entry name" value="Fe-S cluster assembly (FSCA) domain-like"/>
    <property type="match status" value="1"/>
</dbReference>
<evidence type="ECO:0000313" key="2">
    <source>
        <dbReference type="EMBL" id="MEB3100115.1"/>
    </source>
</evidence>
<dbReference type="InterPro" id="IPR034904">
    <property type="entry name" value="FSCA_dom_sf"/>
</dbReference>
<dbReference type="InterPro" id="IPR002744">
    <property type="entry name" value="MIP18-like"/>
</dbReference>
<protein>
    <submittedName>
        <fullName evidence="2">Iron-sulfur cluster assembly protein</fullName>
    </submittedName>
</protein>
<evidence type="ECO:0000313" key="3">
    <source>
        <dbReference type="Proteomes" id="UP001310386"/>
    </source>
</evidence>
<feature type="domain" description="MIP18 family-like" evidence="1">
    <location>
        <begin position="6"/>
        <end position="79"/>
    </location>
</feature>
<evidence type="ECO:0000259" key="1">
    <source>
        <dbReference type="Pfam" id="PF01883"/>
    </source>
</evidence>